<evidence type="ECO:0000313" key="3">
    <source>
        <dbReference type="Proteomes" id="UP000251800"/>
    </source>
</evidence>
<keyword evidence="1" id="KW-0732">Signal</keyword>
<name>A0A363UK30_9GAMM</name>
<gene>
    <name evidence="2" type="ORF">DEH80_10015</name>
</gene>
<evidence type="ECO:0000313" key="2">
    <source>
        <dbReference type="EMBL" id="PWN55754.1"/>
    </source>
</evidence>
<reference evidence="2 3" key="1">
    <citation type="submission" date="2018-05" db="EMBL/GenBank/DDBJ databases">
        <title>Abyssibacter profundi OUC007T gen. nov., sp. nov, a marine bacterium isolated from seawater of the Mariana Trench.</title>
        <authorList>
            <person name="Zhou S."/>
        </authorList>
    </citation>
    <scope>NUCLEOTIDE SEQUENCE [LARGE SCALE GENOMIC DNA]</scope>
    <source>
        <strain evidence="2 3">OUC007</strain>
    </source>
</reference>
<comment type="caution">
    <text evidence="2">The sequence shown here is derived from an EMBL/GenBank/DDBJ whole genome shotgun (WGS) entry which is preliminary data.</text>
</comment>
<dbReference type="RefSeq" id="WP_109720365.1">
    <property type="nucleotide sequence ID" value="NZ_QEQK01000008.1"/>
</dbReference>
<dbReference type="OrthoDB" id="9778934at2"/>
<dbReference type="EMBL" id="QEQK01000008">
    <property type="protein sequence ID" value="PWN55754.1"/>
    <property type="molecule type" value="Genomic_DNA"/>
</dbReference>
<proteinExistence type="predicted"/>
<feature type="signal peptide" evidence="1">
    <location>
        <begin position="1"/>
        <end position="21"/>
    </location>
</feature>
<keyword evidence="3" id="KW-1185">Reference proteome</keyword>
<dbReference type="InterPro" id="IPR007939">
    <property type="entry name" value="Cu-R_B_prcur"/>
</dbReference>
<dbReference type="Proteomes" id="UP000251800">
    <property type="component" value="Unassembled WGS sequence"/>
</dbReference>
<protein>
    <submittedName>
        <fullName evidence="2">Copper resistance protein B</fullName>
    </submittedName>
</protein>
<dbReference type="AlphaFoldDB" id="A0A363UK30"/>
<sequence>MRYLITLLTCLAAISAIPAHASDDGVNPRTGAPASWPEPVKRSRFSQFLIDRLEAGFADAEDTNVWDAQGWYGGDVHKGWLKTEGEGAQGEPLESAELQLGYGRMIGRFWDLQVGVRHDFRPDPDRTFLAFGVQGLAPYFFEVDAASFISDDGDVSLRIEAEYELLITQRVILQPRFELNAAVQSVPEAGVGGGVNTTETGLRLRYEISRKFAPYIGFEWTQRYGETADFAREERAPTSVNALVVGVRAWF</sequence>
<accession>A0A363UK30</accession>
<feature type="chain" id="PRO_5016825284" evidence="1">
    <location>
        <begin position="22"/>
        <end position="251"/>
    </location>
</feature>
<dbReference type="GO" id="GO:0006878">
    <property type="term" value="P:intracellular copper ion homeostasis"/>
    <property type="evidence" value="ECO:0007669"/>
    <property type="project" value="InterPro"/>
</dbReference>
<dbReference type="Pfam" id="PF05275">
    <property type="entry name" value="CopB"/>
    <property type="match status" value="1"/>
</dbReference>
<dbReference type="GO" id="GO:0005507">
    <property type="term" value="F:copper ion binding"/>
    <property type="evidence" value="ECO:0007669"/>
    <property type="project" value="InterPro"/>
</dbReference>
<organism evidence="2 3">
    <name type="scientific">Abyssibacter profundi</name>
    <dbReference type="NCBI Taxonomy" id="2182787"/>
    <lineage>
        <taxon>Bacteria</taxon>
        <taxon>Pseudomonadati</taxon>
        <taxon>Pseudomonadota</taxon>
        <taxon>Gammaproteobacteria</taxon>
        <taxon>Chromatiales</taxon>
        <taxon>Oceanococcaceae</taxon>
        <taxon>Abyssibacter</taxon>
    </lineage>
</organism>
<dbReference type="GO" id="GO:0009279">
    <property type="term" value="C:cell outer membrane"/>
    <property type="evidence" value="ECO:0007669"/>
    <property type="project" value="InterPro"/>
</dbReference>
<evidence type="ECO:0000256" key="1">
    <source>
        <dbReference type="SAM" id="SignalP"/>
    </source>
</evidence>